<evidence type="ECO:0000313" key="2">
    <source>
        <dbReference type="Proteomes" id="UP001060085"/>
    </source>
</evidence>
<keyword evidence="2" id="KW-1185">Reference proteome</keyword>
<dbReference type="Proteomes" id="UP001060085">
    <property type="component" value="Linkage Group LG02"/>
</dbReference>
<reference evidence="2" key="1">
    <citation type="journal article" date="2023" name="Nat. Plants">
        <title>Single-cell RNA sequencing provides a high-resolution roadmap for understanding the multicellular compartmentation of specialized metabolism.</title>
        <authorList>
            <person name="Sun S."/>
            <person name="Shen X."/>
            <person name="Li Y."/>
            <person name="Li Y."/>
            <person name="Wang S."/>
            <person name="Li R."/>
            <person name="Zhang H."/>
            <person name="Shen G."/>
            <person name="Guo B."/>
            <person name="Wei J."/>
            <person name="Xu J."/>
            <person name="St-Pierre B."/>
            <person name="Chen S."/>
            <person name="Sun C."/>
        </authorList>
    </citation>
    <scope>NUCLEOTIDE SEQUENCE [LARGE SCALE GENOMIC DNA]</scope>
</reference>
<gene>
    <name evidence="1" type="ORF">M9H77_08113</name>
</gene>
<proteinExistence type="predicted"/>
<name>A0ACC0BX67_CATRO</name>
<comment type="caution">
    <text evidence="1">The sequence shown here is derived from an EMBL/GenBank/DDBJ whole genome shotgun (WGS) entry which is preliminary data.</text>
</comment>
<evidence type="ECO:0000313" key="1">
    <source>
        <dbReference type="EMBL" id="KAI5677163.1"/>
    </source>
</evidence>
<dbReference type="EMBL" id="CM044702">
    <property type="protein sequence ID" value="KAI5677163.1"/>
    <property type="molecule type" value="Genomic_DNA"/>
</dbReference>
<protein>
    <submittedName>
        <fullName evidence="1">Uncharacterized protein</fullName>
    </submittedName>
</protein>
<sequence length="327" mass="37818">MAENPRALREYLTPNTYNSAIGNKLPEIEANHFEIKVSIIQILPYFYGLDYENPYKHIDEFLEICSTFKLPNVSDDAIRLRLFPFSLKDKAKHWLHTRKRIALNILPTNSPNVQSVCTICSSPSHVIYDYPSASLFPEFVQEQINATQGFHRQNDPYSNTYNPGWKNHSNFSWMQQGGKNSHTQSIARLETKIGQLPNAISRRDEVWTGRFFYFASETTNRAERKYALLKAWIETSHNDLDTVFLKIDFLIEGQITDITTTLEYSQMKEKDNGKSNLVIAQVCYNIGHLALKIIKDEIMRAPKILVIQKFCVHTRLELHTCFLVHAS</sequence>
<organism evidence="1 2">
    <name type="scientific">Catharanthus roseus</name>
    <name type="common">Madagascar periwinkle</name>
    <name type="synonym">Vinca rosea</name>
    <dbReference type="NCBI Taxonomy" id="4058"/>
    <lineage>
        <taxon>Eukaryota</taxon>
        <taxon>Viridiplantae</taxon>
        <taxon>Streptophyta</taxon>
        <taxon>Embryophyta</taxon>
        <taxon>Tracheophyta</taxon>
        <taxon>Spermatophyta</taxon>
        <taxon>Magnoliopsida</taxon>
        <taxon>eudicotyledons</taxon>
        <taxon>Gunneridae</taxon>
        <taxon>Pentapetalae</taxon>
        <taxon>asterids</taxon>
        <taxon>lamiids</taxon>
        <taxon>Gentianales</taxon>
        <taxon>Apocynaceae</taxon>
        <taxon>Rauvolfioideae</taxon>
        <taxon>Vinceae</taxon>
        <taxon>Catharanthinae</taxon>
        <taxon>Catharanthus</taxon>
    </lineage>
</organism>
<accession>A0ACC0BX67</accession>